<name>A0A1H7PNQ1_AQUAM</name>
<dbReference type="CDD" id="cd06464">
    <property type="entry name" value="ACD_sHsps-like"/>
    <property type="match status" value="1"/>
</dbReference>
<dbReference type="OrthoDB" id="9814487at2"/>
<dbReference type="PROSITE" id="PS01031">
    <property type="entry name" value="SHSP"/>
    <property type="match status" value="1"/>
</dbReference>
<dbReference type="Proteomes" id="UP000198521">
    <property type="component" value="Unassembled WGS sequence"/>
</dbReference>
<evidence type="ECO:0000256" key="1">
    <source>
        <dbReference type="PROSITE-ProRule" id="PRU00285"/>
    </source>
</evidence>
<dbReference type="SUPFAM" id="SSF49764">
    <property type="entry name" value="HSP20-like chaperones"/>
    <property type="match status" value="1"/>
</dbReference>
<dbReference type="Gene3D" id="2.60.40.790">
    <property type="match status" value="1"/>
</dbReference>
<keyword evidence="4" id="KW-0346">Stress response</keyword>
<dbReference type="InterPro" id="IPR031107">
    <property type="entry name" value="Small_HSP"/>
</dbReference>
<sequence length="143" mass="16260">MSLIKRTDRLPLIFDDIFNTDWFGGITNEHKIGFNTPAVNVKESDNDFIIELAAPGLAKEDFNIELDNDVLTISSEAKNESKEEKDNYTRKEFSYNTFKRSFNLPDAVSITDILASYDNGVLLVKLPKKEEAKVQPKRSIEIS</sequence>
<dbReference type="PANTHER" id="PTHR11527">
    <property type="entry name" value="HEAT-SHOCK PROTEIN 20 FAMILY MEMBER"/>
    <property type="match status" value="1"/>
</dbReference>
<reference evidence="4 5" key="1">
    <citation type="submission" date="2016-10" db="EMBL/GenBank/DDBJ databases">
        <authorList>
            <person name="de Groot N.N."/>
        </authorList>
    </citation>
    <scope>NUCLEOTIDE SEQUENCE [LARGE SCALE GENOMIC DNA]</scope>
    <source>
        <strain evidence="4 5">DSM 25232</strain>
    </source>
</reference>
<dbReference type="RefSeq" id="WP_091408338.1">
    <property type="nucleotide sequence ID" value="NZ_FOAB01000004.1"/>
</dbReference>
<dbReference type="Pfam" id="PF00011">
    <property type="entry name" value="HSP20"/>
    <property type="match status" value="1"/>
</dbReference>
<keyword evidence="5" id="KW-1185">Reference proteome</keyword>
<evidence type="ECO:0000256" key="2">
    <source>
        <dbReference type="RuleBase" id="RU003616"/>
    </source>
</evidence>
<evidence type="ECO:0000313" key="5">
    <source>
        <dbReference type="Proteomes" id="UP000198521"/>
    </source>
</evidence>
<accession>A0A1H7PNQ1</accession>
<dbReference type="STRING" id="1038014.SAMN04487910_2265"/>
<organism evidence="4 5">
    <name type="scientific">Aquimarina amphilecti</name>
    <dbReference type="NCBI Taxonomy" id="1038014"/>
    <lineage>
        <taxon>Bacteria</taxon>
        <taxon>Pseudomonadati</taxon>
        <taxon>Bacteroidota</taxon>
        <taxon>Flavobacteriia</taxon>
        <taxon>Flavobacteriales</taxon>
        <taxon>Flavobacteriaceae</taxon>
        <taxon>Aquimarina</taxon>
    </lineage>
</organism>
<dbReference type="AlphaFoldDB" id="A0A1H7PNQ1"/>
<dbReference type="EMBL" id="FOAB01000004">
    <property type="protein sequence ID" value="SEL37226.1"/>
    <property type="molecule type" value="Genomic_DNA"/>
</dbReference>
<proteinExistence type="inferred from homology"/>
<dbReference type="InterPro" id="IPR002068">
    <property type="entry name" value="A-crystallin/Hsp20_dom"/>
</dbReference>
<feature type="domain" description="SHSP" evidence="3">
    <location>
        <begin position="29"/>
        <end position="143"/>
    </location>
</feature>
<comment type="similarity">
    <text evidence="1 2">Belongs to the small heat shock protein (HSP20) family.</text>
</comment>
<protein>
    <submittedName>
        <fullName evidence="4">Heat shock protein Hsp20</fullName>
    </submittedName>
</protein>
<dbReference type="InterPro" id="IPR008978">
    <property type="entry name" value="HSP20-like_chaperone"/>
</dbReference>
<evidence type="ECO:0000313" key="4">
    <source>
        <dbReference type="EMBL" id="SEL37226.1"/>
    </source>
</evidence>
<gene>
    <name evidence="4" type="ORF">SAMN04487910_2265</name>
</gene>
<evidence type="ECO:0000259" key="3">
    <source>
        <dbReference type="PROSITE" id="PS01031"/>
    </source>
</evidence>